<evidence type="ECO:0000259" key="4">
    <source>
        <dbReference type="Pfam" id="PF00501"/>
    </source>
</evidence>
<keyword evidence="2" id="KW-0436">Ligase</keyword>
<dbReference type="Pfam" id="PF13193">
    <property type="entry name" value="AMP-binding_C"/>
    <property type="match status" value="1"/>
</dbReference>
<evidence type="ECO:0000256" key="3">
    <source>
        <dbReference type="SAM" id="MobiDB-lite"/>
    </source>
</evidence>
<accession>A0ABX8S6P9</accession>
<dbReference type="InterPro" id="IPR042099">
    <property type="entry name" value="ANL_N_sf"/>
</dbReference>
<evidence type="ECO:0000313" key="6">
    <source>
        <dbReference type="EMBL" id="QXQ13525.1"/>
    </source>
</evidence>
<evidence type="ECO:0000256" key="2">
    <source>
        <dbReference type="ARBA" id="ARBA00022598"/>
    </source>
</evidence>
<dbReference type="InterPro" id="IPR025110">
    <property type="entry name" value="AMP-bd_C"/>
</dbReference>
<dbReference type="Gene3D" id="3.40.50.12780">
    <property type="entry name" value="N-terminal domain of ligase-like"/>
    <property type="match status" value="1"/>
</dbReference>
<sequence>MTESRRTGLWRIAADEPDRIALVDPSGTEWTYAELAGAADRYARGFAERGLVAGDCVVVLLPNCADLVACYFATFESGLYIVAVNWHLTGPELGYIVSDSGAKVFVAGARFAEAAVTAADIAGIAAENRFAVGEIPGFRPLAELAAAGPGRPANRTTGAPMLYTSGTTGRPKGVRRPLTGADPDDVPPAAGAFFGLFELKPFDDHVHLCGSPLYHTAVLNFVTISIHLGHKVVLMDGWGPEPMLELIARHRVSHSHMVPTQFVRLLALPDAVRAGYDVSSLRCMIHGAAPCSPDVKRRMLEWWGPVVTEYYAATEGGGTVISGEEWLRKPGSVGRAWPWSIVRVLDDAGNELPPGETGQIYLQMGGSSFEYHKDKAKTEAARVGNLFTLGDVGYLDEDGYLYLCDRKSDMIISGGVNIYPAEIEGELIVHPAVDDVAVFGVPHADWGEEIKAVVQPAAGVEPGDELTADILAFAARRLAKFKLPRSIDYLPELPRDPNGKLYKRRLRDPYWADRATAI</sequence>
<feature type="domain" description="AMP-binding enzyme C-terminal" evidence="5">
    <location>
        <begin position="422"/>
        <end position="500"/>
    </location>
</feature>
<dbReference type="InterPro" id="IPR000873">
    <property type="entry name" value="AMP-dep_synth/lig_dom"/>
</dbReference>
<dbReference type="Proteomes" id="UP000887023">
    <property type="component" value="Chromosome"/>
</dbReference>
<organism evidence="6 7">
    <name type="scientific">Skermania pinensis</name>
    <dbReference type="NCBI Taxonomy" id="39122"/>
    <lineage>
        <taxon>Bacteria</taxon>
        <taxon>Bacillati</taxon>
        <taxon>Actinomycetota</taxon>
        <taxon>Actinomycetes</taxon>
        <taxon>Mycobacteriales</taxon>
        <taxon>Gordoniaceae</taxon>
        <taxon>Skermania</taxon>
    </lineage>
</organism>
<dbReference type="Pfam" id="PF00501">
    <property type="entry name" value="AMP-binding"/>
    <property type="match status" value="1"/>
</dbReference>
<reference evidence="6" key="1">
    <citation type="submission" date="2021-07" db="EMBL/GenBank/DDBJ databases">
        <title>Candidatus Kaistella beijingensis sp. nov. isolated from a municipal wastewater treatment plant is involved in sludge foaming.</title>
        <authorList>
            <person name="Song Y."/>
            <person name="Liu S.-J."/>
        </authorList>
    </citation>
    <scope>NUCLEOTIDE SEQUENCE</scope>
    <source>
        <strain evidence="6">DSM 43998</strain>
    </source>
</reference>
<dbReference type="PANTHER" id="PTHR43201">
    <property type="entry name" value="ACYL-COA SYNTHETASE"/>
    <property type="match status" value="1"/>
</dbReference>
<proteinExistence type="inferred from homology"/>
<evidence type="ECO:0000256" key="1">
    <source>
        <dbReference type="ARBA" id="ARBA00006432"/>
    </source>
</evidence>
<evidence type="ECO:0000259" key="5">
    <source>
        <dbReference type="Pfam" id="PF13193"/>
    </source>
</evidence>
<feature type="domain" description="AMP-dependent synthetase/ligase" evidence="4">
    <location>
        <begin position="11"/>
        <end position="362"/>
    </location>
</feature>
<keyword evidence="7" id="KW-1185">Reference proteome</keyword>
<comment type="similarity">
    <text evidence="1">Belongs to the ATP-dependent AMP-binding enzyme family.</text>
</comment>
<dbReference type="RefSeq" id="WP_066474235.1">
    <property type="nucleotide sequence ID" value="NZ_CBCRUZ010000007.1"/>
</dbReference>
<dbReference type="InterPro" id="IPR020845">
    <property type="entry name" value="AMP-binding_CS"/>
</dbReference>
<gene>
    <name evidence="6" type="ORF">KV203_17155</name>
</gene>
<evidence type="ECO:0000313" key="7">
    <source>
        <dbReference type="Proteomes" id="UP000887023"/>
    </source>
</evidence>
<name>A0ABX8S6P9_9ACTN</name>
<dbReference type="SUPFAM" id="SSF56801">
    <property type="entry name" value="Acetyl-CoA synthetase-like"/>
    <property type="match status" value="1"/>
</dbReference>
<dbReference type="PROSITE" id="PS00455">
    <property type="entry name" value="AMP_BINDING"/>
    <property type="match status" value="1"/>
</dbReference>
<dbReference type="PANTHER" id="PTHR43201:SF5">
    <property type="entry name" value="MEDIUM-CHAIN ACYL-COA LIGASE ACSF2, MITOCHONDRIAL"/>
    <property type="match status" value="1"/>
</dbReference>
<dbReference type="InterPro" id="IPR045851">
    <property type="entry name" value="AMP-bd_C_sf"/>
</dbReference>
<dbReference type="Gene3D" id="3.30.300.30">
    <property type="match status" value="1"/>
</dbReference>
<feature type="region of interest" description="Disordered" evidence="3">
    <location>
        <begin position="149"/>
        <end position="181"/>
    </location>
</feature>
<dbReference type="EMBL" id="CP079105">
    <property type="protein sequence ID" value="QXQ13525.1"/>
    <property type="molecule type" value="Genomic_DNA"/>
</dbReference>
<protein>
    <submittedName>
        <fullName evidence="6">Acyl-CoA synthetase</fullName>
    </submittedName>
</protein>